<keyword evidence="3" id="KW-0540">Nuclease</keyword>
<dbReference type="RefSeq" id="WP_044666252.1">
    <property type="nucleotide sequence ID" value="NZ_CDRZ01000293.1"/>
</dbReference>
<evidence type="ECO:0000313" key="9">
    <source>
        <dbReference type="Proteomes" id="UP000046155"/>
    </source>
</evidence>
<evidence type="ECO:0000313" key="8">
    <source>
        <dbReference type="EMBL" id="CEO90503.1"/>
    </source>
</evidence>
<keyword evidence="4" id="KW-0255">Endonuclease</keyword>
<comment type="similarity">
    <text evidence="1">Belongs to the HicA mRNA interferase family.</text>
</comment>
<dbReference type="GO" id="GO:0004519">
    <property type="term" value="F:endonuclease activity"/>
    <property type="evidence" value="ECO:0007669"/>
    <property type="project" value="UniProtKB-KW"/>
</dbReference>
<name>A0A0B7MQR7_9FIRM</name>
<dbReference type="GO" id="GO:0003729">
    <property type="term" value="F:mRNA binding"/>
    <property type="evidence" value="ECO:0007669"/>
    <property type="project" value="InterPro"/>
</dbReference>
<keyword evidence="7" id="KW-0346">Stress response</keyword>
<dbReference type="GO" id="GO:0016787">
    <property type="term" value="F:hydrolase activity"/>
    <property type="evidence" value="ECO:0007669"/>
    <property type="project" value="UniProtKB-KW"/>
</dbReference>
<dbReference type="InterPro" id="IPR012933">
    <property type="entry name" value="HicA_mRNA_interferase"/>
</dbReference>
<accession>A0A0B7MQR7</accession>
<organism evidence="8 9">
    <name type="scientific">Syntrophaceticus schinkii</name>
    <dbReference type="NCBI Taxonomy" id="499207"/>
    <lineage>
        <taxon>Bacteria</taxon>
        <taxon>Bacillati</taxon>
        <taxon>Bacillota</taxon>
        <taxon>Clostridia</taxon>
        <taxon>Thermoanaerobacterales</taxon>
        <taxon>Thermoanaerobacterales Family III. Incertae Sedis</taxon>
        <taxon>Syntrophaceticus</taxon>
    </lineage>
</organism>
<reference evidence="9" key="1">
    <citation type="submission" date="2015-01" db="EMBL/GenBank/DDBJ databases">
        <authorList>
            <person name="Manzoor Shahid"/>
            <person name="Zubair Saima"/>
        </authorList>
    </citation>
    <scope>NUCLEOTIDE SEQUENCE [LARGE SCALE GENOMIC DNA]</scope>
    <source>
        <strain evidence="9">Sp3</strain>
    </source>
</reference>
<evidence type="ECO:0000256" key="3">
    <source>
        <dbReference type="ARBA" id="ARBA00022722"/>
    </source>
</evidence>
<dbReference type="Gene3D" id="3.30.920.30">
    <property type="entry name" value="Hypothetical protein"/>
    <property type="match status" value="1"/>
</dbReference>
<dbReference type="Proteomes" id="UP000046155">
    <property type="component" value="Unassembled WGS sequence"/>
</dbReference>
<dbReference type="InterPro" id="IPR038570">
    <property type="entry name" value="HicA_sf"/>
</dbReference>
<gene>
    <name evidence="8" type="ORF">SSCH_910014</name>
</gene>
<evidence type="ECO:0000256" key="7">
    <source>
        <dbReference type="ARBA" id="ARBA00023016"/>
    </source>
</evidence>
<dbReference type="OrthoDB" id="286048at2"/>
<protein>
    <submittedName>
        <fullName evidence="8">YcfA family protein</fullName>
    </submittedName>
</protein>
<evidence type="ECO:0000256" key="2">
    <source>
        <dbReference type="ARBA" id="ARBA00022649"/>
    </source>
</evidence>
<keyword evidence="6" id="KW-0694">RNA-binding</keyword>
<dbReference type="Pfam" id="PF07927">
    <property type="entry name" value="HicA_toxin"/>
    <property type="match status" value="1"/>
</dbReference>
<evidence type="ECO:0000256" key="5">
    <source>
        <dbReference type="ARBA" id="ARBA00022801"/>
    </source>
</evidence>
<evidence type="ECO:0000256" key="1">
    <source>
        <dbReference type="ARBA" id="ARBA00006620"/>
    </source>
</evidence>
<sequence>MGSKYPVLPPKKIIQVLEKLGFEKAAQRGNHVKYKKTGNPTRVIILPMHSEIAKGTLKSILEQAEIPLDVFFKLFKITRT</sequence>
<dbReference type="AlphaFoldDB" id="A0A0B7MQR7"/>
<dbReference type="EMBL" id="CDRZ01000293">
    <property type="protein sequence ID" value="CEO90503.1"/>
    <property type="molecule type" value="Genomic_DNA"/>
</dbReference>
<keyword evidence="5" id="KW-0378">Hydrolase</keyword>
<evidence type="ECO:0000256" key="4">
    <source>
        <dbReference type="ARBA" id="ARBA00022759"/>
    </source>
</evidence>
<evidence type="ECO:0000256" key="6">
    <source>
        <dbReference type="ARBA" id="ARBA00022884"/>
    </source>
</evidence>
<dbReference type="SUPFAM" id="SSF54786">
    <property type="entry name" value="YcfA/nrd intein domain"/>
    <property type="match status" value="1"/>
</dbReference>
<keyword evidence="9" id="KW-1185">Reference proteome</keyword>
<keyword evidence="2" id="KW-1277">Toxin-antitoxin system</keyword>
<proteinExistence type="inferred from homology"/>